<dbReference type="Pfam" id="PF20240">
    <property type="entry name" value="DUF6597"/>
    <property type="match status" value="1"/>
</dbReference>
<dbReference type="RefSeq" id="WP_284360870.1">
    <property type="nucleotide sequence ID" value="NZ_BSNI01000001.1"/>
</dbReference>
<comment type="caution">
    <text evidence="5">The sequence shown here is derived from an EMBL/GenBank/DDBJ whole genome shotgun (WGS) entry which is preliminary data.</text>
</comment>
<sequence length="270" mass="30135">MGRMKPNQAKGLIEKHVSLQHFDLTLVSPSPELATLVANYWIIEWDLPAGKAYAQEHLPHASQHLVLDPQYQSGVFGLTSGAFTYHLQGKGRIFGVKFRPGHFRRIASHKMNKLTDNCVPISSYFAADDTALLQEFAACKNCAAFAPNVEKIIKTRVCPQDAKADLACNVVSFIEQNREVFEVAVVARHFDISPRALQRLFAEYVGIGPKWVIERYRMIEAIEALNNADAVSLTELSHALGYFDQAHFSKAFKRLTGRRPSEIGLPQALG</sequence>
<organism evidence="5 6">
    <name type="scientific">Maritalea porphyrae</name>
    <dbReference type="NCBI Taxonomy" id="880732"/>
    <lineage>
        <taxon>Bacteria</taxon>
        <taxon>Pseudomonadati</taxon>
        <taxon>Pseudomonadota</taxon>
        <taxon>Alphaproteobacteria</taxon>
        <taxon>Hyphomicrobiales</taxon>
        <taxon>Devosiaceae</taxon>
        <taxon>Maritalea</taxon>
    </lineage>
</organism>
<evidence type="ECO:0000256" key="3">
    <source>
        <dbReference type="ARBA" id="ARBA00023163"/>
    </source>
</evidence>
<dbReference type="EMBL" id="BSNI01000001">
    <property type="protein sequence ID" value="GLQ15819.1"/>
    <property type="molecule type" value="Genomic_DNA"/>
</dbReference>
<dbReference type="Pfam" id="PF12833">
    <property type="entry name" value="HTH_18"/>
    <property type="match status" value="1"/>
</dbReference>
<keyword evidence="6" id="KW-1185">Reference proteome</keyword>
<evidence type="ECO:0000256" key="2">
    <source>
        <dbReference type="ARBA" id="ARBA00023125"/>
    </source>
</evidence>
<keyword evidence="1" id="KW-0805">Transcription regulation</keyword>
<dbReference type="Proteomes" id="UP001161405">
    <property type="component" value="Unassembled WGS sequence"/>
</dbReference>
<keyword evidence="3" id="KW-0804">Transcription</keyword>
<reference evidence="5" key="1">
    <citation type="journal article" date="2014" name="Int. J. Syst. Evol. Microbiol.">
        <title>Complete genome of a new Firmicutes species belonging to the dominant human colonic microbiota ('Ruminococcus bicirculans') reveals two chromosomes and a selective capacity to utilize plant glucans.</title>
        <authorList>
            <consortium name="NISC Comparative Sequencing Program"/>
            <person name="Wegmann U."/>
            <person name="Louis P."/>
            <person name="Goesmann A."/>
            <person name="Henrissat B."/>
            <person name="Duncan S.H."/>
            <person name="Flint H.J."/>
        </authorList>
    </citation>
    <scope>NUCLEOTIDE SEQUENCE</scope>
    <source>
        <strain evidence="5">NBRC 107169</strain>
    </source>
</reference>
<gene>
    <name evidence="5" type="ORF">GCM10007879_00680</name>
</gene>
<dbReference type="InterPro" id="IPR050204">
    <property type="entry name" value="AraC_XylS_family_regulators"/>
</dbReference>
<accession>A0ABQ5ULU8</accession>
<dbReference type="SMART" id="SM00342">
    <property type="entry name" value="HTH_ARAC"/>
    <property type="match status" value="1"/>
</dbReference>
<dbReference type="SUPFAM" id="SSF46689">
    <property type="entry name" value="Homeodomain-like"/>
    <property type="match status" value="1"/>
</dbReference>
<dbReference type="Gene3D" id="1.10.10.60">
    <property type="entry name" value="Homeodomain-like"/>
    <property type="match status" value="1"/>
</dbReference>
<reference evidence="5" key="2">
    <citation type="submission" date="2023-01" db="EMBL/GenBank/DDBJ databases">
        <title>Draft genome sequence of Maritalea porphyrae strain NBRC 107169.</title>
        <authorList>
            <person name="Sun Q."/>
            <person name="Mori K."/>
        </authorList>
    </citation>
    <scope>NUCLEOTIDE SEQUENCE</scope>
    <source>
        <strain evidence="5">NBRC 107169</strain>
    </source>
</reference>
<dbReference type="PANTHER" id="PTHR46796:SF13">
    <property type="entry name" value="HTH-TYPE TRANSCRIPTIONAL ACTIVATOR RHAS"/>
    <property type="match status" value="1"/>
</dbReference>
<evidence type="ECO:0000259" key="4">
    <source>
        <dbReference type="PROSITE" id="PS01124"/>
    </source>
</evidence>
<keyword evidence="2" id="KW-0238">DNA-binding</keyword>
<protein>
    <submittedName>
        <fullName evidence="5">AraC family transcriptional regulator</fullName>
    </submittedName>
</protein>
<dbReference type="PROSITE" id="PS01124">
    <property type="entry name" value="HTH_ARAC_FAMILY_2"/>
    <property type="match status" value="1"/>
</dbReference>
<evidence type="ECO:0000313" key="6">
    <source>
        <dbReference type="Proteomes" id="UP001161405"/>
    </source>
</evidence>
<dbReference type="InterPro" id="IPR046532">
    <property type="entry name" value="DUF6597"/>
</dbReference>
<dbReference type="InterPro" id="IPR018060">
    <property type="entry name" value="HTH_AraC"/>
</dbReference>
<evidence type="ECO:0000313" key="5">
    <source>
        <dbReference type="EMBL" id="GLQ15819.1"/>
    </source>
</evidence>
<evidence type="ECO:0000256" key="1">
    <source>
        <dbReference type="ARBA" id="ARBA00023015"/>
    </source>
</evidence>
<dbReference type="InterPro" id="IPR009057">
    <property type="entry name" value="Homeodomain-like_sf"/>
</dbReference>
<feature type="domain" description="HTH araC/xylS-type" evidence="4">
    <location>
        <begin position="168"/>
        <end position="266"/>
    </location>
</feature>
<dbReference type="PANTHER" id="PTHR46796">
    <property type="entry name" value="HTH-TYPE TRANSCRIPTIONAL ACTIVATOR RHAS-RELATED"/>
    <property type="match status" value="1"/>
</dbReference>
<name>A0ABQ5ULU8_9HYPH</name>
<proteinExistence type="predicted"/>